<gene>
    <name evidence="10" type="primary">cobA</name>
    <name evidence="10" type="ORF">D3874_26245</name>
</gene>
<evidence type="ECO:0000256" key="7">
    <source>
        <dbReference type="ARBA" id="ARBA00025705"/>
    </source>
</evidence>
<dbReference type="GO" id="GO:0032259">
    <property type="term" value="P:methylation"/>
    <property type="evidence" value="ECO:0007669"/>
    <property type="project" value="UniProtKB-KW"/>
</dbReference>
<dbReference type="FunFam" id="3.40.1010.10:FF:000001">
    <property type="entry name" value="Siroheme synthase"/>
    <property type="match status" value="1"/>
</dbReference>
<keyword evidence="5" id="KW-0949">S-adenosyl-L-methionine</keyword>
<keyword evidence="3 8" id="KW-0489">Methyltransferase</keyword>
<evidence type="ECO:0000313" key="10">
    <source>
        <dbReference type="EMBL" id="RJF80616.1"/>
    </source>
</evidence>
<dbReference type="InterPro" id="IPR014776">
    <property type="entry name" value="4pyrrole_Mease_sub2"/>
</dbReference>
<sequence>MPTPSRKPVEVRLIAGGIPAGQEMPARGPGSVTLVGAGPGDAELLTIKALKALQAAEVVLFDDLVAQEVLDLVHAQARCLAVGKRGGRESCAQGDINDLMVRFAKAGKRVVRLKCGDPMIFGRAGEEIARLQAEGIAVEVIPGITSASAMAAACKVSLTHRDHAQSVRFVTGHSRHGTLPDNLDWQGLADARTSLVIYMGGRTAGDLVAKLTAAGLSLATPAIAVRAVTRPDEKRWHGTLADLAQGVAGLGLEHPLLIGIGNAFAAAQAIDLACFEAALQASSA</sequence>
<dbReference type="Pfam" id="PF00590">
    <property type="entry name" value="TP_methylase"/>
    <property type="match status" value="1"/>
</dbReference>
<evidence type="ECO:0000256" key="5">
    <source>
        <dbReference type="ARBA" id="ARBA00022691"/>
    </source>
</evidence>
<dbReference type="InterPro" id="IPR014777">
    <property type="entry name" value="4pyrrole_Mease_sub1"/>
</dbReference>
<evidence type="ECO:0000256" key="8">
    <source>
        <dbReference type="RuleBase" id="RU003960"/>
    </source>
</evidence>
<evidence type="ECO:0000259" key="9">
    <source>
        <dbReference type="Pfam" id="PF00590"/>
    </source>
</evidence>
<evidence type="ECO:0000256" key="4">
    <source>
        <dbReference type="ARBA" id="ARBA00022679"/>
    </source>
</evidence>
<dbReference type="EMBL" id="QYUK01000016">
    <property type="protein sequence ID" value="RJF80616.1"/>
    <property type="molecule type" value="Genomic_DNA"/>
</dbReference>
<dbReference type="PANTHER" id="PTHR45790:SF3">
    <property type="entry name" value="S-ADENOSYL-L-METHIONINE-DEPENDENT UROPORPHYRINOGEN III METHYLTRANSFERASE, CHLOROPLASTIC"/>
    <property type="match status" value="1"/>
</dbReference>
<dbReference type="GO" id="GO:0004851">
    <property type="term" value="F:uroporphyrin-III C-methyltransferase activity"/>
    <property type="evidence" value="ECO:0007669"/>
    <property type="project" value="UniProtKB-EC"/>
</dbReference>
<dbReference type="Gene3D" id="3.30.950.10">
    <property type="entry name" value="Methyltransferase, Cobalt-precorrin-4 Transmethylase, Domain 2"/>
    <property type="match status" value="1"/>
</dbReference>
<keyword evidence="11" id="KW-1185">Reference proteome</keyword>
<evidence type="ECO:0000256" key="3">
    <source>
        <dbReference type="ARBA" id="ARBA00022603"/>
    </source>
</evidence>
<dbReference type="PANTHER" id="PTHR45790">
    <property type="entry name" value="SIROHEME SYNTHASE-RELATED"/>
    <property type="match status" value="1"/>
</dbReference>
<keyword evidence="6" id="KW-0627">Porphyrin biosynthesis</keyword>
<dbReference type="CDD" id="cd11642">
    <property type="entry name" value="SUMT"/>
    <property type="match status" value="1"/>
</dbReference>
<comment type="caution">
    <text evidence="10">The sequence shown here is derived from an EMBL/GenBank/DDBJ whole genome shotgun (WGS) entry which is preliminary data.</text>
</comment>
<accession>A0A418VU01</accession>
<dbReference type="Proteomes" id="UP000284605">
    <property type="component" value="Unassembled WGS sequence"/>
</dbReference>
<protein>
    <recommendedName>
        <fullName evidence="2">uroporphyrinogen-III C-methyltransferase</fullName>
        <ecNumber evidence="2">2.1.1.107</ecNumber>
    </recommendedName>
</protein>
<feature type="domain" description="Tetrapyrrole methylase" evidence="9">
    <location>
        <begin position="32"/>
        <end position="244"/>
    </location>
</feature>
<evidence type="ECO:0000256" key="6">
    <source>
        <dbReference type="ARBA" id="ARBA00023244"/>
    </source>
</evidence>
<dbReference type="SUPFAM" id="SSF53790">
    <property type="entry name" value="Tetrapyrrole methylase"/>
    <property type="match status" value="1"/>
</dbReference>
<dbReference type="InterPro" id="IPR006366">
    <property type="entry name" value="CobA/CysG_C"/>
</dbReference>
<dbReference type="InterPro" id="IPR000878">
    <property type="entry name" value="4pyrrol_Mease"/>
</dbReference>
<evidence type="ECO:0000256" key="2">
    <source>
        <dbReference type="ARBA" id="ARBA00012162"/>
    </source>
</evidence>
<dbReference type="NCBIfam" id="NF004790">
    <property type="entry name" value="PRK06136.1"/>
    <property type="match status" value="1"/>
</dbReference>
<dbReference type="UniPathway" id="UPA00262">
    <property type="reaction ID" value="UER00211"/>
</dbReference>
<dbReference type="AlphaFoldDB" id="A0A418VU01"/>
<dbReference type="InterPro" id="IPR035996">
    <property type="entry name" value="4pyrrol_Methylase_sf"/>
</dbReference>
<dbReference type="InterPro" id="IPR003043">
    <property type="entry name" value="Uropor_MeTrfase_CS"/>
</dbReference>
<dbReference type="GO" id="GO:0019354">
    <property type="term" value="P:siroheme biosynthetic process"/>
    <property type="evidence" value="ECO:0007669"/>
    <property type="project" value="UniProtKB-UniPathway"/>
</dbReference>
<comment type="similarity">
    <text evidence="1 8">Belongs to the precorrin methyltransferase family.</text>
</comment>
<dbReference type="RefSeq" id="WP_119782667.1">
    <property type="nucleotide sequence ID" value="NZ_QYUK01000016.1"/>
</dbReference>
<name>A0A418VU01_9PROT</name>
<evidence type="ECO:0000313" key="11">
    <source>
        <dbReference type="Proteomes" id="UP000284605"/>
    </source>
</evidence>
<dbReference type="PROSITE" id="PS00840">
    <property type="entry name" value="SUMT_2"/>
    <property type="match status" value="1"/>
</dbReference>
<dbReference type="OrthoDB" id="9815856at2"/>
<keyword evidence="4 8" id="KW-0808">Transferase</keyword>
<dbReference type="PROSITE" id="PS00839">
    <property type="entry name" value="SUMT_1"/>
    <property type="match status" value="1"/>
</dbReference>
<dbReference type="NCBIfam" id="TIGR01469">
    <property type="entry name" value="cobA_cysG_Cterm"/>
    <property type="match status" value="1"/>
</dbReference>
<comment type="pathway">
    <text evidence="7">Porphyrin-containing compound metabolism; siroheme biosynthesis; precorrin-2 from uroporphyrinogen III: step 1/1.</text>
</comment>
<reference evidence="10 11" key="1">
    <citation type="submission" date="2018-09" db="EMBL/GenBank/DDBJ databases">
        <authorList>
            <person name="Zhu H."/>
        </authorList>
    </citation>
    <scope>NUCLEOTIDE SEQUENCE [LARGE SCALE GENOMIC DNA]</scope>
    <source>
        <strain evidence="10 11">K1W22B-8</strain>
    </source>
</reference>
<proteinExistence type="inferred from homology"/>
<dbReference type="InterPro" id="IPR050161">
    <property type="entry name" value="Siro_Cobalamin_biosynth"/>
</dbReference>
<dbReference type="EC" id="2.1.1.107" evidence="2"/>
<dbReference type="Gene3D" id="3.40.1010.10">
    <property type="entry name" value="Cobalt-precorrin-4 Transmethylase, Domain 1"/>
    <property type="match status" value="1"/>
</dbReference>
<organism evidence="10 11">
    <name type="scientific">Oleomonas cavernae</name>
    <dbReference type="NCBI Taxonomy" id="2320859"/>
    <lineage>
        <taxon>Bacteria</taxon>
        <taxon>Pseudomonadati</taxon>
        <taxon>Pseudomonadota</taxon>
        <taxon>Alphaproteobacteria</taxon>
        <taxon>Acetobacterales</taxon>
        <taxon>Acetobacteraceae</taxon>
        <taxon>Oleomonas</taxon>
    </lineage>
</organism>
<evidence type="ECO:0000256" key="1">
    <source>
        <dbReference type="ARBA" id="ARBA00005879"/>
    </source>
</evidence>